<gene>
    <name evidence="2" type="ORF">AA0113_g11826</name>
</gene>
<evidence type="ECO:0000259" key="1">
    <source>
        <dbReference type="Pfam" id="PF18276"/>
    </source>
</evidence>
<name>A0A4Q4Q1W8_9PLEO</name>
<comment type="caution">
    <text evidence="2">The sequence shown here is derived from an EMBL/GenBank/DDBJ whole genome shotgun (WGS) entry which is preliminary data.</text>
</comment>
<proteinExistence type="predicted"/>
<evidence type="ECO:0000313" key="3">
    <source>
        <dbReference type="Proteomes" id="UP000293823"/>
    </source>
</evidence>
<reference evidence="3" key="1">
    <citation type="journal article" date="2019" name="bioRxiv">
        <title>Genomics, evolutionary history and diagnostics of the Alternaria alternata species group including apple and Asian pear pathotypes.</title>
        <authorList>
            <person name="Armitage A.D."/>
            <person name="Cockerton H.M."/>
            <person name="Sreenivasaprasad S."/>
            <person name="Woodhall J.W."/>
            <person name="Lane C.R."/>
            <person name="Harrison R.J."/>
            <person name="Clarkson J.P."/>
        </authorList>
    </citation>
    <scope>NUCLEOTIDE SEQUENCE [LARGE SCALE GENOMIC DNA]</scope>
    <source>
        <strain evidence="3">RGR 97.0016</strain>
    </source>
</reference>
<protein>
    <recommendedName>
        <fullName evidence="1">Tc toxin complex TcA C-terminal TcB-binding domain-containing protein</fullName>
    </recommendedName>
</protein>
<keyword evidence="3" id="KW-1185">Reference proteome</keyword>
<dbReference type="Pfam" id="PF18276">
    <property type="entry name" value="TcA_TcB_BD"/>
    <property type="match status" value="1"/>
</dbReference>
<dbReference type="OrthoDB" id="3798129at2759"/>
<evidence type="ECO:0000313" key="2">
    <source>
        <dbReference type="EMBL" id="RYO31839.1"/>
    </source>
</evidence>
<sequence>MAYNWARKAEATFRFERGLKDISFIQPGYWEPGYDGLLSGEALFLGLKNMEAAYHEERGHDFEVSKFISLRQVNPLALIQLRENSACEFAIPEILYDMDFPGHYLRKIKAVTLTIPCVVRPYTTVNCTLRLTAHKYCSDPTAKDKRDYLEKTVDQGSPNDDPRFDTVLIPISAAAVSSANNDASVFDLSFSNNERYMPGPPPAAQERVLVLNKVNERSPVYTKGHPVSGLVAVDI</sequence>
<dbReference type="EMBL" id="PEJP01000077">
    <property type="protein sequence ID" value="RYO31839.1"/>
    <property type="molecule type" value="Genomic_DNA"/>
</dbReference>
<dbReference type="Proteomes" id="UP000293823">
    <property type="component" value="Unassembled WGS sequence"/>
</dbReference>
<organism evidence="2 3">
    <name type="scientific">Alternaria arborescens</name>
    <dbReference type="NCBI Taxonomy" id="156630"/>
    <lineage>
        <taxon>Eukaryota</taxon>
        <taxon>Fungi</taxon>
        <taxon>Dikarya</taxon>
        <taxon>Ascomycota</taxon>
        <taxon>Pezizomycotina</taxon>
        <taxon>Dothideomycetes</taxon>
        <taxon>Pleosporomycetidae</taxon>
        <taxon>Pleosporales</taxon>
        <taxon>Pleosporineae</taxon>
        <taxon>Pleosporaceae</taxon>
        <taxon>Alternaria</taxon>
        <taxon>Alternaria sect. Alternaria</taxon>
    </lineage>
</organism>
<accession>A0A4Q4Q1W8</accession>
<dbReference type="AlphaFoldDB" id="A0A4Q4Q1W8"/>
<feature type="domain" description="Tc toxin complex TcA C-terminal TcB-binding" evidence="1">
    <location>
        <begin position="1"/>
        <end position="198"/>
    </location>
</feature>
<dbReference type="InterPro" id="IPR040840">
    <property type="entry name" value="TcA_TcB_BD"/>
</dbReference>